<dbReference type="PANTHER" id="PTHR30349:SF64">
    <property type="entry name" value="PROPHAGE INTEGRASE INTD-RELATED"/>
    <property type="match status" value="1"/>
</dbReference>
<dbReference type="InterPro" id="IPR011010">
    <property type="entry name" value="DNA_brk_join_enz"/>
</dbReference>
<dbReference type="AlphaFoldDB" id="A0A098L945"/>
<protein>
    <recommendedName>
        <fullName evidence="5">Tyr recombinase domain-containing protein</fullName>
    </recommendedName>
</protein>
<evidence type="ECO:0000256" key="2">
    <source>
        <dbReference type="ARBA" id="ARBA00023172"/>
    </source>
</evidence>
<dbReference type="eggNOG" id="COG4974">
    <property type="taxonomic scope" value="Bacteria"/>
</dbReference>
<dbReference type="GO" id="GO:0003677">
    <property type="term" value="F:DNA binding"/>
    <property type="evidence" value="ECO:0007669"/>
    <property type="project" value="UniProtKB-KW"/>
</dbReference>
<keyword evidence="1" id="KW-0238">DNA-binding</keyword>
<dbReference type="Gene3D" id="1.10.150.130">
    <property type="match status" value="1"/>
</dbReference>
<organism evidence="3 4">
    <name type="scientific">Sporocytophaga myxococcoides</name>
    <dbReference type="NCBI Taxonomy" id="153721"/>
    <lineage>
        <taxon>Bacteria</taxon>
        <taxon>Pseudomonadati</taxon>
        <taxon>Bacteroidota</taxon>
        <taxon>Cytophagia</taxon>
        <taxon>Cytophagales</taxon>
        <taxon>Cytophagaceae</taxon>
        <taxon>Sporocytophaga</taxon>
    </lineage>
</organism>
<dbReference type="PANTHER" id="PTHR30349">
    <property type="entry name" value="PHAGE INTEGRASE-RELATED"/>
    <property type="match status" value="1"/>
</dbReference>
<dbReference type="EMBL" id="BBLT01000001">
    <property type="protein sequence ID" value="GAL83401.1"/>
    <property type="molecule type" value="Genomic_DNA"/>
</dbReference>
<keyword evidence="2" id="KW-0233">DNA recombination</keyword>
<reference evidence="3 4" key="1">
    <citation type="submission" date="2014-09" db="EMBL/GenBank/DDBJ databases">
        <title>Sporocytophaga myxococcoides PG-01 genome sequencing.</title>
        <authorList>
            <person name="Liu L."/>
            <person name="Gao P.J."/>
            <person name="Chen G.J."/>
            <person name="Wang L.S."/>
        </authorList>
    </citation>
    <scope>NUCLEOTIDE SEQUENCE [LARGE SCALE GENOMIC DNA]</scope>
    <source>
        <strain evidence="3 4">PG-01</strain>
    </source>
</reference>
<dbReference type="SUPFAM" id="SSF56349">
    <property type="entry name" value="DNA breaking-rejoining enzymes"/>
    <property type="match status" value="1"/>
</dbReference>
<proteinExistence type="predicted"/>
<dbReference type="GO" id="GO:0006310">
    <property type="term" value="P:DNA recombination"/>
    <property type="evidence" value="ECO:0007669"/>
    <property type="project" value="UniProtKB-KW"/>
</dbReference>
<name>A0A098L945_9BACT</name>
<dbReference type="InterPro" id="IPR013762">
    <property type="entry name" value="Integrase-like_cat_sf"/>
</dbReference>
<dbReference type="InterPro" id="IPR050090">
    <property type="entry name" value="Tyrosine_recombinase_XerCD"/>
</dbReference>
<keyword evidence="4" id="KW-1185">Reference proteome</keyword>
<dbReference type="Gene3D" id="1.10.443.10">
    <property type="entry name" value="Intergrase catalytic core"/>
    <property type="match status" value="1"/>
</dbReference>
<evidence type="ECO:0000313" key="4">
    <source>
        <dbReference type="Proteomes" id="UP000030185"/>
    </source>
</evidence>
<gene>
    <name evidence="3" type="ORF">MYP_628</name>
</gene>
<evidence type="ECO:0000313" key="3">
    <source>
        <dbReference type="EMBL" id="GAL83401.1"/>
    </source>
</evidence>
<dbReference type="GO" id="GO:0015074">
    <property type="term" value="P:DNA integration"/>
    <property type="evidence" value="ECO:0007669"/>
    <property type="project" value="InterPro"/>
</dbReference>
<sequence length="423" mass="49751">MKIIRARKNVKENSITSNPTKKKTLYPYTLGRIVKPKDENGNITLDKDWHVEYWIWNIDLERLVRKRESEGINKFATISQRLQAAELKKKEIDSFLIAGAVAYLKDELHEAEKGIDINKATLIEAFDYACLCKFPDLERGTRKGFNALRKHLVRWMDVNEKYKNALFTSYTTQTIYKFLDFLSVYVVDEKKGKIISKKTYNNNIGYLSGIYNFYLDREVISYNPVSKVKRKKALSGGHIPYLDDEIELIKKYLDETGDHQLLLFIQFIYYGFFRPHEELRYLQVAHIKKDTIYIPPEIAKNDTGQYIRIPKPLEKLIVENNLRNYPKNYFIFTKDQKPGPVMVGENYFYKRHRKMLETIGLHGLDKDLYCYKHTGNIKLFKAGADIKTIQEQNRHSTIQQTDTYLKSLGLFRDGTELDIFPEF</sequence>
<comment type="caution">
    <text evidence="3">The sequence shown here is derived from an EMBL/GenBank/DDBJ whole genome shotgun (WGS) entry which is preliminary data.</text>
</comment>
<dbReference type="RefSeq" id="WP_045458207.1">
    <property type="nucleotide sequence ID" value="NZ_BBLT01000001.1"/>
</dbReference>
<dbReference type="InterPro" id="IPR010998">
    <property type="entry name" value="Integrase_recombinase_N"/>
</dbReference>
<dbReference type="STRING" id="153721.MYP_628"/>
<dbReference type="Proteomes" id="UP000030185">
    <property type="component" value="Unassembled WGS sequence"/>
</dbReference>
<evidence type="ECO:0008006" key="5">
    <source>
        <dbReference type="Google" id="ProtNLM"/>
    </source>
</evidence>
<evidence type="ECO:0000256" key="1">
    <source>
        <dbReference type="ARBA" id="ARBA00023125"/>
    </source>
</evidence>
<accession>A0A098L945</accession>
<dbReference type="OrthoDB" id="932752at2"/>